<accession>A0ACB7ULR6</accession>
<gene>
    <name evidence="1" type="ORF">IHE45_15G066900</name>
</gene>
<evidence type="ECO:0000313" key="2">
    <source>
        <dbReference type="Proteomes" id="UP000827976"/>
    </source>
</evidence>
<sequence length="362" mass="42187">MVDWSQLPKDLVSLIALKLHILPDFRALSLVCVRWQQATKQRWQKYHLQVPLLMLPSQECSTSCELYNISNHEKIQFQLPELEHNFHGNFSQGWLATQSHNMDIYLVNPYTRVKIPLLPAAPLLTCQGNYLLHLVKLSCNPTLAECVIIGGFSNMQLGFRKIGDEKWNVLHDVLVDDAIYYNDMIYVAECRGVYNELTILRYLGKEQKKWHIAQKKWHIAHVPHLPRKNRAYLFRSSLSNNLFCLVRHYHGACRRSCNVTIFHVMRLDENSQRWIRVDSLDGEALFLSYDNAVSVSVSQIPGSTLKGDCIYFFGCRIFNGEECIFHHGFVGIFCMKSKQTEKILIHPHPFRRLDWFQQVVEV</sequence>
<proteinExistence type="predicted"/>
<dbReference type="Proteomes" id="UP000827976">
    <property type="component" value="Chromosome 15"/>
</dbReference>
<dbReference type="EMBL" id="CM037025">
    <property type="protein sequence ID" value="KAH7661474.1"/>
    <property type="molecule type" value="Genomic_DNA"/>
</dbReference>
<reference evidence="2" key="1">
    <citation type="journal article" date="2022" name="Nat. Commun.">
        <title>Chromosome evolution and the genetic basis of agronomically important traits in greater yam.</title>
        <authorList>
            <person name="Bredeson J.V."/>
            <person name="Lyons J.B."/>
            <person name="Oniyinde I.O."/>
            <person name="Okereke N.R."/>
            <person name="Kolade O."/>
            <person name="Nnabue I."/>
            <person name="Nwadili C.O."/>
            <person name="Hribova E."/>
            <person name="Parker M."/>
            <person name="Nwogha J."/>
            <person name="Shu S."/>
            <person name="Carlson J."/>
            <person name="Kariba R."/>
            <person name="Muthemba S."/>
            <person name="Knop K."/>
            <person name="Barton G.J."/>
            <person name="Sherwood A.V."/>
            <person name="Lopez-Montes A."/>
            <person name="Asiedu R."/>
            <person name="Jamnadass R."/>
            <person name="Muchugi A."/>
            <person name="Goodstein D."/>
            <person name="Egesi C.N."/>
            <person name="Featherston J."/>
            <person name="Asfaw A."/>
            <person name="Simpson G.G."/>
            <person name="Dolezel J."/>
            <person name="Hendre P.S."/>
            <person name="Van Deynze A."/>
            <person name="Kumar P.L."/>
            <person name="Obidiegwu J.E."/>
            <person name="Bhattacharjee R."/>
            <person name="Rokhsar D.S."/>
        </authorList>
    </citation>
    <scope>NUCLEOTIDE SEQUENCE [LARGE SCALE GENOMIC DNA]</scope>
    <source>
        <strain evidence="2">cv. TDa95/00328</strain>
    </source>
</reference>
<name>A0ACB7ULR6_DIOAL</name>
<protein>
    <submittedName>
        <fullName evidence="1">F-box domain-containing protein</fullName>
    </submittedName>
</protein>
<comment type="caution">
    <text evidence="1">The sequence shown here is derived from an EMBL/GenBank/DDBJ whole genome shotgun (WGS) entry which is preliminary data.</text>
</comment>
<evidence type="ECO:0000313" key="1">
    <source>
        <dbReference type="EMBL" id="KAH7661474.1"/>
    </source>
</evidence>
<organism evidence="1 2">
    <name type="scientific">Dioscorea alata</name>
    <name type="common">Purple yam</name>
    <dbReference type="NCBI Taxonomy" id="55571"/>
    <lineage>
        <taxon>Eukaryota</taxon>
        <taxon>Viridiplantae</taxon>
        <taxon>Streptophyta</taxon>
        <taxon>Embryophyta</taxon>
        <taxon>Tracheophyta</taxon>
        <taxon>Spermatophyta</taxon>
        <taxon>Magnoliopsida</taxon>
        <taxon>Liliopsida</taxon>
        <taxon>Dioscoreales</taxon>
        <taxon>Dioscoreaceae</taxon>
        <taxon>Dioscorea</taxon>
    </lineage>
</organism>
<keyword evidence="2" id="KW-1185">Reference proteome</keyword>